<name>A0ABT7ESE0_9GAMM</name>
<dbReference type="Proteomes" id="UP001231915">
    <property type="component" value="Unassembled WGS sequence"/>
</dbReference>
<dbReference type="RefSeq" id="WP_284138558.1">
    <property type="nucleotide sequence ID" value="NZ_JASJUT010000013.1"/>
</dbReference>
<organism evidence="2 3">
    <name type="scientific">Pseudoalteromonas obscura</name>
    <dbReference type="NCBI Taxonomy" id="3048491"/>
    <lineage>
        <taxon>Bacteria</taxon>
        <taxon>Pseudomonadati</taxon>
        <taxon>Pseudomonadota</taxon>
        <taxon>Gammaproteobacteria</taxon>
        <taxon>Alteromonadales</taxon>
        <taxon>Pseudoalteromonadaceae</taxon>
        <taxon>Pseudoalteromonas</taxon>
    </lineage>
</organism>
<protein>
    <submittedName>
        <fullName evidence="2">Uncharacterized protein</fullName>
    </submittedName>
</protein>
<keyword evidence="3" id="KW-1185">Reference proteome</keyword>
<gene>
    <name evidence="2" type="ORF">QNM18_22950</name>
</gene>
<evidence type="ECO:0000313" key="2">
    <source>
        <dbReference type="EMBL" id="MDK2597928.1"/>
    </source>
</evidence>
<evidence type="ECO:0000313" key="3">
    <source>
        <dbReference type="Proteomes" id="UP001231915"/>
    </source>
</evidence>
<dbReference type="EMBL" id="JASJUT010000013">
    <property type="protein sequence ID" value="MDK2597928.1"/>
    <property type="molecule type" value="Genomic_DNA"/>
</dbReference>
<feature type="transmembrane region" description="Helical" evidence="1">
    <location>
        <begin position="87"/>
        <end position="110"/>
    </location>
</feature>
<comment type="caution">
    <text evidence="2">The sequence shown here is derived from an EMBL/GenBank/DDBJ whole genome shotgun (WGS) entry which is preliminary data.</text>
</comment>
<feature type="transmembrane region" description="Helical" evidence="1">
    <location>
        <begin position="6"/>
        <end position="25"/>
    </location>
</feature>
<feature type="transmembrane region" description="Helical" evidence="1">
    <location>
        <begin position="122"/>
        <end position="139"/>
    </location>
</feature>
<keyword evidence="1" id="KW-0472">Membrane</keyword>
<feature type="transmembrane region" description="Helical" evidence="1">
    <location>
        <begin position="151"/>
        <end position="173"/>
    </location>
</feature>
<proteinExistence type="predicted"/>
<keyword evidence="1" id="KW-0812">Transmembrane</keyword>
<sequence>MNEILGGIGWLIRGVELLLFVFMLIQFKKHRWNLFFGGKTSCLSTDESEMHSSFICITCVLFFYTTGQGLASSMLELQELGKFELRRLFYFSLNVNAALMAGTIYFLHRIRGCRFSTTAKRCLHLTVLIVLINTIQLIARGYFDFNGLQSIYRVLTVGCNLLALYFVAVYPVTTKLNKMKKEKEA</sequence>
<keyword evidence="1" id="KW-1133">Transmembrane helix</keyword>
<accession>A0ABT7ESE0</accession>
<evidence type="ECO:0000256" key="1">
    <source>
        <dbReference type="SAM" id="Phobius"/>
    </source>
</evidence>
<reference evidence="2 3" key="1">
    <citation type="submission" date="2023-05" db="EMBL/GenBank/DDBJ databases">
        <title>Pseudoalteromonas ardens sp. nov., Pseudoalteromonas obscura sp. nov., and Pseudoalteromonas umbrosa sp. nov., isolated from the coral Montipora capitata.</title>
        <authorList>
            <person name="Thomas E.M."/>
            <person name="Smith E.M."/>
            <person name="Papke E."/>
            <person name="Shlafstein M.D."/>
            <person name="Oline D.K."/>
            <person name="Videau P."/>
            <person name="Saw J.H."/>
            <person name="Strangman W.K."/>
            <person name="Ushijima B."/>
        </authorList>
    </citation>
    <scope>NUCLEOTIDE SEQUENCE [LARGE SCALE GENOMIC DNA]</scope>
    <source>
        <strain evidence="2 3">P94</strain>
    </source>
</reference>